<evidence type="ECO:0000313" key="2">
    <source>
        <dbReference type="Proteomes" id="UP000026960"/>
    </source>
</evidence>
<dbReference type="EnsemblPlants" id="OBART01G04880.1">
    <property type="protein sequence ID" value="OBART01G04880.1"/>
    <property type="gene ID" value="OBART01G04880"/>
</dbReference>
<name>A0A0D3EK70_9ORYZ</name>
<evidence type="ECO:0000313" key="1">
    <source>
        <dbReference type="EnsemblPlants" id="OBART01G04880.1"/>
    </source>
</evidence>
<dbReference type="Gramene" id="OBART01G04880.1">
    <property type="protein sequence ID" value="OBART01G04880.1"/>
    <property type="gene ID" value="OBART01G04880"/>
</dbReference>
<protein>
    <submittedName>
        <fullName evidence="1">Uncharacterized protein</fullName>
    </submittedName>
</protein>
<sequence>MKELGGDINIAGAEGLTPFMACA</sequence>
<keyword evidence="2" id="KW-1185">Reference proteome</keyword>
<dbReference type="HOGENOM" id="CLU_3423541_0_0_1"/>
<organism evidence="1">
    <name type="scientific">Oryza barthii</name>
    <dbReference type="NCBI Taxonomy" id="65489"/>
    <lineage>
        <taxon>Eukaryota</taxon>
        <taxon>Viridiplantae</taxon>
        <taxon>Streptophyta</taxon>
        <taxon>Embryophyta</taxon>
        <taxon>Tracheophyta</taxon>
        <taxon>Spermatophyta</taxon>
        <taxon>Magnoliopsida</taxon>
        <taxon>Liliopsida</taxon>
        <taxon>Poales</taxon>
        <taxon>Poaceae</taxon>
        <taxon>BOP clade</taxon>
        <taxon>Oryzoideae</taxon>
        <taxon>Oryzeae</taxon>
        <taxon>Oryzinae</taxon>
        <taxon>Oryza</taxon>
    </lineage>
</organism>
<reference evidence="1" key="2">
    <citation type="submission" date="2015-03" db="UniProtKB">
        <authorList>
            <consortium name="EnsemblPlants"/>
        </authorList>
    </citation>
    <scope>IDENTIFICATION</scope>
</reference>
<dbReference type="Proteomes" id="UP000026960">
    <property type="component" value="Chromosome 1"/>
</dbReference>
<reference evidence="1" key="1">
    <citation type="journal article" date="2009" name="Rice">
        <title>De Novo Next Generation Sequencing of Plant Genomes.</title>
        <authorList>
            <person name="Rounsley S."/>
            <person name="Marri P.R."/>
            <person name="Yu Y."/>
            <person name="He R."/>
            <person name="Sisneros N."/>
            <person name="Goicoechea J.L."/>
            <person name="Lee S.J."/>
            <person name="Angelova A."/>
            <person name="Kudrna D."/>
            <person name="Luo M."/>
            <person name="Affourtit J."/>
            <person name="Desany B."/>
            <person name="Knight J."/>
            <person name="Niazi F."/>
            <person name="Egholm M."/>
            <person name="Wing R.A."/>
        </authorList>
    </citation>
    <scope>NUCLEOTIDE SEQUENCE [LARGE SCALE GENOMIC DNA]</scope>
    <source>
        <strain evidence="1">cv. IRGC 105608</strain>
    </source>
</reference>
<accession>A0A0D3EK70</accession>
<dbReference type="AlphaFoldDB" id="A0A0D3EK70"/>
<proteinExistence type="predicted"/>